<name>H5UUB6_9MICO</name>
<organism evidence="2 3">
    <name type="scientific">Mobilicoccus pelagius NBRC 104925</name>
    <dbReference type="NCBI Taxonomy" id="1089455"/>
    <lineage>
        <taxon>Bacteria</taxon>
        <taxon>Bacillati</taxon>
        <taxon>Actinomycetota</taxon>
        <taxon>Actinomycetes</taxon>
        <taxon>Micrococcales</taxon>
        <taxon>Dermatophilaceae</taxon>
        <taxon>Mobilicoccus</taxon>
    </lineage>
</organism>
<dbReference type="EMBL" id="BAFE01000084">
    <property type="protein sequence ID" value="GAB49324.1"/>
    <property type="molecule type" value="Genomic_DNA"/>
</dbReference>
<dbReference type="RefSeq" id="WP_009483167.1">
    <property type="nucleotide sequence ID" value="NZ_BAFE01000084.1"/>
</dbReference>
<keyword evidence="3" id="KW-1185">Reference proteome</keyword>
<evidence type="ECO:0000313" key="2">
    <source>
        <dbReference type="EMBL" id="GAB49324.1"/>
    </source>
</evidence>
<evidence type="ECO:0000313" key="3">
    <source>
        <dbReference type="Proteomes" id="UP000004367"/>
    </source>
</evidence>
<dbReference type="STRING" id="1089455.MOPEL_113_00040"/>
<gene>
    <name evidence="2" type="ORF">MOPEL_113_00040</name>
</gene>
<feature type="region of interest" description="Disordered" evidence="1">
    <location>
        <begin position="1"/>
        <end position="24"/>
    </location>
</feature>
<reference evidence="2 3" key="1">
    <citation type="submission" date="2012-02" db="EMBL/GenBank/DDBJ databases">
        <title>Whole genome shotgun sequence of Mobilicoccus pelagius NBRC 104925.</title>
        <authorList>
            <person name="Yoshida Y."/>
            <person name="Hosoyama A."/>
            <person name="Tsuchikane K."/>
            <person name="Katsumata H."/>
            <person name="Yamazaki S."/>
            <person name="Fujita N."/>
        </authorList>
    </citation>
    <scope>NUCLEOTIDE SEQUENCE [LARGE SCALE GENOMIC DNA]</scope>
    <source>
        <strain evidence="2 3">NBRC 104925</strain>
    </source>
</reference>
<proteinExistence type="predicted"/>
<protein>
    <submittedName>
        <fullName evidence="2">Uncharacterized protein</fullName>
    </submittedName>
</protein>
<sequence>MYPFSGDDYLSDAETAPEHEDNNPLNYECVACGATPGHECRPDCDATWQ</sequence>
<evidence type="ECO:0000256" key="1">
    <source>
        <dbReference type="SAM" id="MobiDB-lite"/>
    </source>
</evidence>
<accession>H5UUB6</accession>
<comment type="caution">
    <text evidence="2">The sequence shown here is derived from an EMBL/GenBank/DDBJ whole genome shotgun (WGS) entry which is preliminary data.</text>
</comment>
<dbReference type="AlphaFoldDB" id="H5UUB6"/>
<dbReference type="Proteomes" id="UP000004367">
    <property type="component" value="Unassembled WGS sequence"/>
</dbReference>